<protein>
    <submittedName>
        <fullName evidence="2">Uncharacterized protein</fullName>
    </submittedName>
</protein>
<dbReference type="Proteomes" id="UP001140502">
    <property type="component" value="Unassembled WGS sequence"/>
</dbReference>
<gene>
    <name evidence="2" type="ORF">N0V84_011089</name>
</gene>
<dbReference type="EMBL" id="JAPEUR010000389">
    <property type="protein sequence ID" value="KAJ4310220.1"/>
    <property type="molecule type" value="Genomic_DNA"/>
</dbReference>
<comment type="caution">
    <text evidence="2">The sequence shown here is derived from an EMBL/GenBank/DDBJ whole genome shotgun (WGS) entry which is preliminary data.</text>
</comment>
<dbReference type="OrthoDB" id="10361045at2759"/>
<reference evidence="2" key="1">
    <citation type="submission" date="2022-10" db="EMBL/GenBank/DDBJ databases">
        <title>Tapping the CABI collections for fungal endophytes: first genome assemblies for Collariella, Neodidymelliopsis, Ascochyta clinopodiicola, Didymella pomorum, Didymosphaeria variabile, Neocosmospora piperis and Neocucurbitaria cava.</title>
        <authorList>
            <person name="Hill R."/>
        </authorList>
    </citation>
    <scope>NUCLEOTIDE SEQUENCE</scope>
    <source>
        <strain evidence="2">IMI 366586</strain>
    </source>
</reference>
<evidence type="ECO:0000313" key="2">
    <source>
        <dbReference type="EMBL" id="KAJ4310220.1"/>
    </source>
</evidence>
<name>A0A9W8W4F8_9HYPO</name>
<keyword evidence="3" id="KW-1185">Reference proteome</keyword>
<evidence type="ECO:0000256" key="1">
    <source>
        <dbReference type="SAM" id="MobiDB-lite"/>
    </source>
</evidence>
<dbReference type="AlphaFoldDB" id="A0A9W8W4F8"/>
<proteinExistence type="predicted"/>
<evidence type="ECO:0000313" key="3">
    <source>
        <dbReference type="Proteomes" id="UP001140502"/>
    </source>
</evidence>
<sequence>MTTTAPDTQRRSNWVTSYDNVYYRPRLSKKPSSLSVARFPAPLIGPRRSRPQAIHIISYPSGYVPRELRPGNRPDTPPPPPAPRRLSQRQQYQHEKEEEL</sequence>
<accession>A0A9W8W4F8</accession>
<feature type="region of interest" description="Disordered" evidence="1">
    <location>
        <begin position="63"/>
        <end position="100"/>
    </location>
</feature>
<organism evidence="2 3">
    <name type="scientific">Fusarium piperis</name>
    <dbReference type="NCBI Taxonomy" id="1435070"/>
    <lineage>
        <taxon>Eukaryota</taxon>
        <taxon>Fungi</taxon>
        <taxon>Dikarya</taxon>
        <taxon>Ascomycota</taxon>
        <taxon>Pezizomycotina</taxon>
        <taxon>Sordariomycetes</taxon>
        <taxon>Hypocreomycetidae</taxon>
        <taxon>Hypocreales</taxon>
        <taxon>Nectriaceae</taxon>
        <taxon>Fusarium</taxon>
        <taxon>Fusarium solani species complex</taxon>
    </lineage>
</organism>